<dbReference type="Gene3D" id="3.30.200.20">
    <property type="entry name" value="Phosphorylase Kinase, domain 1"/>
    <property type="match status" value="1"/>
</dbReference>
<gene>
    <name evidence="3" type="ORF">ACFPOG_09195</name>
</gene>
<sequence>MRDMFTQVEEQEELLSSLPEHWFPAQNWSMRIGTGGMNNTTRFVVVDGITYVLRVYETHRDLAKIKYEHAVLRALSHQKLPFRLPVPLELPDGGTVVRTADGQGKLAALFTYTDGCNPTWTSLGQLQQFGETVAQLSQALASIEVALQPVYPPYYEIEHIHPRCTPEAIDAFCTSPPEAFASLRSTLMYIHERFLSFYQEVPHLKGLPHQLVHGDINGSNMLVHPDGRIAAVLDFEFVTKDVRVMELAVCLSDLIDPALPADEIWRKCAAFYKGYSQYMTLQADELRLLPILIELRRLDVFVHFLGRYLDGVDDPNVLTGMIRSTAAKVQWLAEQGGALGQVLQS</sequence>
<reference evidence="4" key="1">
    <citation type="journal article" date="2019" name="Int. J. Syst. Evol. Microbiol.">
        <title>The Global Catalogue of Microorganisms (GCM) 10K type strain sequencing project: providing services to taxonomists for standard genome sequencing and annotation.</title>
        <authorList>
            <consortium name="The Broad Institute Genomics Platform"/>
            <consortium name="The Broad Institute Genome Sequencing Center for Infectious Disease"/>
            <person name="Wu L."/>
            <person name="Ma J."/>
        </authorList>
    </citation>
    <scope>NUCLEOTIDE SEQUENCE [LARGE SCALE GENOMIC DNA]</scope>
    <source>
        <strain evidence="4">KACC 11904</strain>
    </source>
</reference>
<dbReference type="InterPro" id="IPR011009">
    <property type="entry name" value="Kinase-like_dom_sf"/>
</dbReference>
<dbReference type="InterPro" id="IPR050249">
    <property type="entry name" value="Pseudomonas-type_ThrB"/>
</dbReference>
<evidence type="ECO:0000313" key="4">
    <source>
        <dbReference type="Proteomes" id="UP001596044"/>
    </source>
</evidence>
<protein>
    <submittedName>
        <fullName evidence="3">Phosphotransferase</fullName>
    </submittedName>
</protein>
<accession>A0ABW0K6F4</accession>
<dbReference type="SUPFAM" id="SSF56112">
    <property type="entry name" value="Protein kinase-like (PK-like)"/>
    <property type="match status" value="1"/>
</dbReference>
<dbReference type="Pfam" id="PF01636">
    <property type="entry name" value="APH"/>
    <property type="match status" value="1"/>
</dbReference>
<evidence type="ECO:0000256" key="1">
    <source>
        <dbReference type="ARBA" id="ARBA00038240"/>
    </source>
</evidence>
<keyword evidence="4" id="KW-1185">Reference proteome</keyword>
<dbReference type="PANTHER" id="PTHR21064:SF6">
    <property type="entry name" value="AMINOGLYCOSIDE PHOSPHOTRANSFERASE DOMAIN-CONTAINING PROTEIN"/>
    <property type="match status" value="1"/>
</dbReference>
<evidence type="ECO:0000259" key="2">
    <source>
        <dbReference type="Pfam" id="PF01636"/>
    </source>
</evidence>
<dbReference type="PANTHER" id="PTHR21064">
    <property type="entry name" value="AMINOGLYCOSIDE PHOSPHOTRANSFERASE DOMAIN-CONTAINING PROTEIN-RELATED"/>
    <property type="match status" value="1"/>
</dbReference>
<dbReference type="EMBL" id="JBHSMJ010000009">
    <property type="protein sequence ID" value="MFC5448436.1"/>
    <property type="molecule type" value="Genomic_DNA"/>
</dbReference>
<comment type="caution">
    <text evidence="3">The sequence shown here is derived from an EMBL/GenBank/DDBJ whole genome shotgun (WGS) entry which is preliminary data.</text>
</comment>
<dbReference type="RefSeq" id="WP_270881205.1">
    <property type="nucleotide sequence ID" value="NZ_JAQFVF010000046.1"/>
</dbReference>
<feature type="domain" description="Aminoglycoside phosphotransferase" evidence="2">
    <location>
        <begin position="35"/>
        <end position="262"/>
    </location>
</feature>
<dbReference type="Gene3D" id="3.90.1200.10">
    <property type="match status" value="1"/>
</dbReference>
<comment type="similarity">
    <text evidence="1">Belongs to the pseudomonas-type ThrB family.</text>
</comment>
<proteinExistence type="inferred from homology"/>
<dbReference type="Proteomes" id="UP001596044">
    <property type="component" value="Unassembled WGS sequence"/>
</dbReference>
<evidence type="ECO:0000313" key="3">
    <source>
        <dbReference type="EMBL" id="MFC5448436.1"/>
    </source>
</evidence>
<name>A0ABW0K6F4_9BACL</name>
<organism evidence="3 4">
    <name type="scientific">Paenibacillus aestuarii</name>
    <dbReference type="NCBI Taxonomy" id="516965"/>
    <lineage>
        <taxon>Bacteria</taxon>
        <taxon>Bacillati</taxon>
        <taxon>Bacillota</taxon>
        <taxon>Bacilli</taxon>
        <taxon>Bacillales</taxon>
        <taxon>Paenibacillaceae</taxon>
        <taxon>Paenibacillus</taxon>
    </lineage>
</organism>
<dbReference type="InterPro" id="IPR002575">
    <property type="entry name" value="Aminoglycoside_PTrfase"/>
</dbReference>